<feature type="binding site" evidence="2">
    <location>
        <begin position="83"/>
        <end position="86"/>
    </location>
    <ligand>
        <name>substrate</name>
    </ligand>
</feature>
<evidence type="ECO:0000313" key="4">
    <source>
        <dbReference type="EMBL" id="GJD47507.1"/>
    </source>
</evidence>
<dbReference type="Proteomes" id="UP001055167">
    <property type="component" value="Unassembled WGS sequence"/>
</dbReference>
<dbReference type="HAMAP" id="MF_00170">
    <property type="entry name" value="Rib_5P_isom_A"/>
    <property type="match status" value="1"/>
</dbReference>
<evidence type="ECO:0000256" key="2">
    <source>
        <dbReference type="HAMAP-Rule" id="MF_00170"/>
    </source>
</evidence>
<feature type="binding site" evidence="2">
    <location>
        <begin position="28"/>
        <end position="31"/>
    </location>
    <ligand>
        <name>substrate</name>
    </ligand>
</feature>
<feature type="compositionally biased region" description="Low complexity" evidence="3">
    <location>
        <begin position="230"/>
        <end position="245"/>
    </location>
</feature>
<reference evidence="4" key="2">
    <citation type="submission" date="2021-08" db="EMBL/GenBank/DDBJ databases">
        <authorList>
            <person name="Tani A."/>
            <person name="Ola A."/>
            <person name="Ogura Y."/>
            <person name="Katsura K."/>
            <person name="Hayashi T."/>
        </authorList>
    </citation>
    <scope>NUCLEOTIDE SEQUENCE</scope>
    <source>
        <strain evidence="4">KCTC 52305</strain>
    </source>
</reference>
<dbReference type="NCBIfam" id="NF001924">
    <property type="entry name" value="PRK00702.1"/>
    <property type="match status" value="1"/>
</dbReference>
<dbReference type="Gene3D" id="3.30.70.260">
    <property type="match status" value="1"/>
</dbReference>
<dbReference type="PANTHER" id="PTHR43748">
    <property type="entry name" value="RIBOSE-5-PHOSPHATE ISOMERASE 3, CHLOROPLASTIC-RELATED"/>
    <property type="match status" value="1"/>
</dbReference>
<dbReference type="Gene3D" id="3.40.50.1360">
    <property type="match status" value="1"/>
</dbReference>
<evidence type="ECO:0000256" key="3">
    <source>
        <dbReference type="SAM" id="MobiDB-lite"/>
    </source>
</evidence>
<comment type="subunit">
    <text evidence="2">Homodimer.</text>
</comment>
<feature type="region of interest" description="Disordered" evidence="3">
    <location>
        <begin position="230"/>
        <end position="259"/>
    </location>
</feature>
<accession>A0ABQ4QQP8</accession>
<comment type="caution">
    <text evidence="4">The sequence shown here is derived from an EMBL/GenBank/DDBJ whole genome shotgun (WGS) entry which is preliminary data.</text>
</comment>
<protein>
    <recommendedName>
        <fullName evidence="2">Ribose-5-phosphate isomerase A</fullName>
        <ecNumber evidence="2">5.3.1.6</ecNumber>
    </recommendedName>
    <alternativeName>
        <fullName evidence="2">Phosphoriboisomerase A</fullName>
        <shortName evidence="2">PRI</shortName>
    </alternativeName>
</protein>
<dbReference type="NCBIfam" id="TIGR00021">
    <property type="entry name" value="rpiA"/>
    <property type="match status" value="1"/>
</dbReference>
<feature type="binding site" evidence="2">
    <location>
        <position position="123"/>
    </location>
    <ligand>
        <name>substrate</name>
    </ligand>
</feature>
<organism evidence="4 5">
    <name type="scientific">Methylobacterium crusticola</name>
    <dbReference type="NCBI Taxonomy" id="1697972"/>
    <lineage>
        <taxon>Bacteria</taxon>
        <taxon>Pseudomonadati</taxon>
        <taxon>Pseudomonadota</taxon>
        <taxon>Alphaproteobacteria</taxon>
        <taxon>Hyphomicrobiales</taxon>
        <taxon>Methylobacteriaceae</taxon>
        <taxon>Methylobacterium</taxon>
    </lineage>
</organism>
<feature type="binding site" evidence="2">
    <location>
        <begin position="96"/>
        <end position="99"/>
    </location>
    <ligand>
        <name>substrate</name>
    </ligand>
</feature>
<proteinExistence type="inferred from homology"/>
<feature type="active site" description="Proton acceptor" evidence="2">
    <location>
        <position position="105"/>
    </location>
</feature>
<dbReference type="InterPro" id="IPR050262">
    <property type="entry name" value="Ribose-5P_isomerase"/>
</dbReference>
<comment type="catalytic activity">
    <reaction evidence="2">
        <text>aldehydo-D-ribose 5-phosphate = D-ribulose 5-phosphate</text>
        <dbReference type="Rhea" id="RHEA:14657"/>
        <dbReference type="ChEBI" id="CHEBI:58121"/>
        <dbReference type="ChEBI" id="CHEBI:58273"/>
        <dbReference type="EC" id="5.3.1.6"/>
    </reaction>
</comment>
<evidence type="ECO:0000313" key="5">
    <source>
        <dbReference type="Proteomes" id="UP001055167"/>
    </source>
</evidence>
<dbReference type="InterPro" id="IPR037171">
    <property type="entry name" value="NagB/RpiA_transferase-like"/>
</dbReference>
<reference evidence="4" key="1">
    <citation type="journal article" date="2021" name="Front. Microbiol.">
        <title>Comprehensive Comparative Genomics and Phenotyping of Methylobacterium Species.</title>
        <authorList>
            <person name="Alessa O."/>
            <person name="Ogura Y."/>
            <person name="Fujitani Y."/>
            <person name="Takami H."/>
            <person name="Hayashi T."/>
            <person name="Sahin N."/>
            <person name="Tani A."/>
        </authorList>
    </citation>
    <scope>NUCLEOTIDE SEQUENCE</scope>
    <source>
        <strain evidence="4">KCTC 52305</strain>
    </source>
</reference>
<comment type="similarity">
    <text evidence="2">Belongs to the ribose 5-phosphate isomerase family.</text>
</comment>
<dbReference type="SUPFAM" id="SSF100950">
    <property type="entry name" value="NagB/RpiA/CoA transferase-like"/>
    <property type="match status" value="1"/>
</dbReference>
<dbReference type="InterPro" id="IPR020672">
    <property type="entry name" value="Ribose5P_isomerase_typA_subgr"/>
</dbReference>
<gene>
    <name evidence="2 4" type="primary">rpiA</name>
    <name evidence="4" type="ORF">OPKNFCMD_0215</name>
</gene>
<dbReference type="EMBL" id="BPQH01000001">
    <property type="protein sequence ID" value="GJD47507.1"/>
    <property type="molecule type" value="Genomic_DNA"/>
</dbReference>
<keyword evidence="5" id="KW-1185">Reference proteome</keyword>
<comment type="function">
    <text evidence="2">Catalyzes the reversible conversion of ribose-5-phosphate to ribulose 5-phosphate.</text>
</comment>
<dbReference type="EC" id="5.3.1.6" evidence="2"/>
<evidence type="ECO:0000256" key="1">
    <source>
        <dbReference type="ARBA" id="ARBA00023235"/>
    </source>
</evidence>
<comment type="pathway">
    <text evidence="2">Carbohydrate degradation; pentose phosphate pathway; D-ribose 5-phosphate from D-ribulose 5-phosphate (non-oxidative stage): step 1/1.</text>
</comment>
<keyword evidence="1 2" id="KW-0413">Isomerase</keyword>
<name>A0ABQ4QQP8_9HYPH</name>
<dbReference type="Pfam" id="PF06026">
    <property type="entry name" value="Rib_5-P_isom_A"/>
    <property type="match status" value="1"/>
</dbReference>
<dbReference type="GO" id="GO:0016853">
    <property type="term" value="F:isomerase activity"/>
    <property type="evidence" value="ECO:0007669"/>
    <property type="project" value="UniProtKB-KW"/>
</dbReference>
<dbReference type="CDD" id="cd01398">
    <property type="entry name" value="RPI_A"/>
    <property type="match status" value="1"/>
</dbReference>
<dbReference type="PANTHER" id="PTHR43748:SF3">
    <property type="entry name" value="RIBOSE-5-PHOSPHATE ISOMERASE 3, CHLOROPLASTIC-RELATED"/>
    <property type="match status" value="1"/>
</dbReference>
<dbReference type="InterPro" id="IPR004788">
    <property type="entry name" value="Ribose5P_isomerase_type_A"/>
</dbReference>
<dbReference type="SUPFAM" id="SSF75445">
    <property type="entry name" value="D-ribose-5-phosphate isomerase (RpiA), lid domain"/>
    <property type="match status" value="1"/>
</dbReference>
<sequence>MSTQDLKRAAAARAVALVTDGMRLGLGTGSTAAFFVELLGARVRQGLAVIGVPTSEATRAAAQAAGIPLTTLDETPELDLTVDGADEIDAGLRLVKGGGGALLREKIVAAASRRMVVIADGDKRVAVLGRFPLPIEVVPFGLGATRRAVEAALPRAGCAGALTLRQAADGSALVTDGGHLILDAHLGRIPDPDALAHALAAIPGVVEHGLFLGLATGAILASREPASFGEAASRGEAGSPGEAAPPGGGAPRLDLLGTV</sequence>